<protein>
    <submittedName>
        <fullName evidence="1">Uncharacterized protein</fullName>
    </submittedName>
</protein>
<sequence>MLPHLRFLLDVMARSGFKELNKLSEGELVASQGIAEMLASGEAHCLLQFRELGNSGAKVPSRGRW</sequence>
<dbReference type="Proteomes" id="UP001152797">
    <property type="component" value="Unassembled WGS sequence"/>
</dbReference>
<evidence type="ECO:0000313" key="1">
    <source>
        <dbReference type="EMBL" id="CAI3977444.1"/>
    </source>
</evidence>
<proteinExistence type="predicted"/>
<reference evidence="1" key="1">
    <citation type="submission" date="2022-10" db="EMBL/GenBank/DDBJ databases">
        <authorList>
            <person name="Chen Y."/>
            <person name="Dougan E. K."/>
            <person name="Chan C."/>
            <person name="Rhodes N."/>
            <person name="Thang M."/>
        </authorList>
    </citation>
    <scope>NUCLEOTIDE SEQUENCE</scope>
</reference>
<dbReference type="EMBL" id="CAMXCT010000344">
    <property type="protein sequence ID" value="CAI3977444.1"/>
    <property type="molecule type" value="Genomic_DNA"/>
</dbReference>
<name>A0A9P1BQ87_9DINO</name>
<dbReference type="EMBL" id="CAMXCT020000344">
    <property type="protein sequence ID" value="CAL1130819.1"/>
    <property type="molecule type" value="Genomic_DNA"/>
</dbReference>
<dbReference type="AlphaFoldDB" id="A0A9P1BQ87"/>
<dbReference type="EMBL" id="CAMXCT030000344">
    <property type="protein sequence ID" value="CAL4764756.1"/>
    <property type="molecule type" value="Genomic_DNA"/>
</dbReference>
<reference evidence="2" key="2">
    <citation type="submission" date="2024-04" db="EMBL/GenBank/DDBJ databases">
        <authorList>
            <person name="Chen Y."/>
            <person name="Shah S."/>
            <person name="Dougan E. K."/>
            <person name="Thang M."/>
            <person name="Chan C."/>
        </authorList>
    </citation>
    <scope>NUCLEOTIDE SEQUENCE [LARGE SCALE GENOMIC DNA]</scope>
</reference>
<comment type="caution">
    <text evidence="1">The sequence shown here is derived from an EMBL/GenBank/DDBJ whole genome shotgun (WGS) entry which is preliminary data.</text>
</comment>
<evidence type="ECO:0000313" key="2">
    <source>
        <dbReference type="EMBL" id="CAL1130819.1"/>
    </source>
</evidence>
<keyword evidence="3" id="KW-1185">Reference proteome</keyword>
<gene>
    <name evidence="1" type="ORF">C1SCF055_LOCUS5585</name>
</gene>
<evidence type="ECO:0000313" key="3">
    <source>
        <dbReference type="Proteomes" id="UP001152797"/>
    </source>
</evidence>
<organism evidence="1">
    <name type="scientific">Cladocopium goreaui</name>
    <dbReference type="NCBI Taxonomy" id="2562237"/>
    <lineage>
        <taxon>Eukaryota</taxon>
        <taxon>Sar</taxon>
        <taxon>Alveolata</taxon>
        <taxon>Dinophyceae</taxon>
        <taxon>Suessiales</taxon>
        <taxon>Symbiodiniaceae</taxon>
        <taxon>Cladocopium</taxon>
    </lineage>
</organism>
<accession>A0A9P1BQ87</accession>